<proteinExistence type="predicted"/>
<dbReference type="Proteomes" id="UP000034103">
    <property type="component" value="Chromosome"/>
</dbReference>
<accession>A0A0F6RN79</accession>
<dbReference type="HOGENOM" id="CLU_3137657_0_0_3"/>
<dbReference type="PATRIC" id="fig|1641812.3.peg.3991"/>
<reference evidence="1 2" key="1">
    <citation type="journal article" date="2015" name="Genome Announc.">
        <title>Complete Genome Sequence of Microcystis aeruginosa NIES-2549, a Bloom-Forming Cyanobacterium from Lake Kasumigaura, Japan.</title>
        <authorList>
            <person name="Yamaguchi H."/>
            <person name="Suzuki S."/>
            <person name="Tanabe Y."/>
            <person name="Osana Y."/>
            <person name="Shimura Y."/>
            <person name="Ishida K."/>
            <person name="Kawachi M."/>
        </authorList>
    </citation>
    <scope>NUCLEOTIDE SEQUENCE [LARGE SCALE GENOMIC DNA]</scope>
    <source>
        <strain evidence="1 2">NIES-2549</strain>
    </source>
</reference>
<organism evidence="1 2">
    <name type="scientific">Microcystis aeruginosa NIES-2549</name>
    <dbReference type="NCBI Taxonomy" id="1641812"/>
    <lineage>
        <taxon>Bacteria</taxon>
        <taxon>Bacillati</taxon>
        <taxon>Cyanobacteriota</taxon>
        <taxon>Cyanophyceae</taxon>
        <taxon>Oscillatoriophycideae</taxon>
        <taxon>Chroococcales</taxon>
        <taxon>Microcystaceae</taxon>
        <taxon>Microcystis</taxon>
    </lineage>
</organism>
<name>A0A0F6RN79_MICAE</name>
<gene>
    <name evidence="1" type="ORF">MYAER_3855</name>
</gene>
<dbReference type="AlphaFoldDB" id="A0A0F6RN79"/>
<sequence length="49" mass="5886">MQNFDNIGVFRRKFSILTLKIDHNQIVLFERMSKFSYIFVACRKSNICL</sequence>
<protein>
    <submittedName>
        <fullName evidence="1">Uncharacterized protein</fullName>
    </submittedName>
</protein>
<evidence type="ECO:0000313" key="1">
    <source>
        <dbReference type="EMBL" id="AKE66185.1"/>
    </source>
</evidence>
<evidence type="ECO:0000313" key="2">
    <source>
        <dbReference type="Proteomes" id="UP000034103"/>
    </source>
</evidence>
<dbReference type="EMBL" id="CP011304">
    <property type="protein sequence ID" value="AKE66185.1"/>
    <property type="molecule type" value="Genomic_DNA"/>
</dbReference>